<evidence type="ECO:0000256" key="6">
    <source>
        <dbReference type="SAM" id="SignalP"/>
    </source>
</evidence>
<evidence type="ECO:0000256" key="5">
    <source>
        <dbReference type="SAM" id="Phobius"/>
    </source>
</evidence>
<feature type="signal peptide" evidence="6">
    <location>
        <begin position="1"/>
        <end position="18"/>
    </location>
</feature>
<evidence type="ECO:0000259" key="7">
    <source>
        <dbReference type="PROSITE" id="PS50835"/>
    </source>
</evidence>
<evidence type="ECO:0000313" key="9">
    <source>
        <dbReference type="Proteomes" id="UP000287033"/>
    </source>
</evidence>
<feature type="chain" id="PRO_5019194930" description="Ig-like domain-containing protein" evidence="6">
    <location>
        <begin position="19"/>
        <end position="278"/>
    </location>
</feature>
<keyword evidence="4" id="KW-0325">Glycoprotein</keyword>
<dbReference type="InterPro" id="IPR036179">
    <property type="entry name" value="Ig-like_dom_sf"/>
</dbReference>
<feature type="transmembrane region" description="Helical" evidence="5">
    <location>
        <begin position="214"/>
        <end position="239"/>
    </location>
</feature>
<evidence type="ECO:0000256" key="2">
    <source>
        <dbReference type="ARBA" id="ARBA00022729"/>
    </source>
</evidence>
<dbReference type="AlphaFoldDB" id="A0A401SPN2"/>
<dbReference type="InterPro" id="IPR015631">
    <property type="entry name" value="CD2/SLAM_rcpt"/>
</dbReference>
<keyword evidence="9" id="KW-1185">Reference proteome</keyword>
<sequence>MLTLLSVFNLLILCGTESSAISTIIINATVGDQVLFPVPVHCGSQYGVTFLLTSPVNAKLASWGFGTPHKHALYEKRLQIHQNASLALQKVQIYDTGLYEIHIDCYDTAVMETTKTKFDLQVFEPVSKPLITINCSTKNASLSCCVSKGTNVTLYWEIQPMSGPSDRIDDKAELVISPGHEQDKYTCVVQNPISNATSDLQTLEKCNDQSSTGFVLYISISTATVLLFGLVIIIFIYIAKLTTDDKGNNTAIEKWNEETCHLSDGAIEATYITRIRSS</sequence>
<accession>A0A401SPN2</accession>
<proteinExistence type="predicted"/>
<dbReference type="OMA" id="ISPGHEQ"/>
<dbReference type="InterPro" id="IPR013783">
    <property type="entry name" value="Ig-like_fold"/>
</dbReference>
<name>A0A401SPN2_CHIPU</name>
<dbReference type="PROSITE" id="PS50835">
    <property type="entry name" value="IG_LIKE"/>
    <property type="match status" value="1"/>
</dbReference>
<evidence type="ECO:0000313" key="8">
    <source>
        <dbReference type="EMBL" id="GCC32328.1"/>
    </source>
</evidence>
<dbReference type="OrthoDB" id="8963224at2759"/>
<dbReference type="Proteomes" id="UP000287033">
    <property type="component" value="Unassembled WGS sequence"/>
</dbReference>
<reference evidence="8 9" key="1">
    <citation type="journal article" date="2018" name="Nat. Ecol. Evol.">
        <title>Shark genomes provide insights into elasmobranch evolution and the origin of vertebrates.</title>
        <authorList>
            <person name="Hara Y"/>
            <person name="Yamaguchi K"/>
            <person name="Onimaru K"/>
            <person name="Kadota M"/>
            <person name="Koyanagi M"/>
            <person name="Keeley SD"/>
            <person name="Tatsumi K"/>
            <person name="Tanaka K"/>
            <person name="Motone F"/>
            <person name="Kageyama Y"/>
            <person name="Nozu R"/>
            <person name="Adachi N"/>
            <person name="Nishimura O"/>
            <person name="Nakagawa R"/>
            <person name="Tanegashima C"/>
            <person name="Kiyatake I"/>
            <person name="Matsumoto R"/>
            <person name="Murakumo K"/>
            <person name="Nishida K"/>
            <person name="Terakita A"/>
            <person name="Kuratani S"/>
            <person name="Sato K"/>
            <person name="Hyodo S Kuraku.S."/>
        </authorList>
    </citation>
    <scope>NUCLEOTIDE SEQUENCE [LARGE SCALE GENOMIC DNA]</scope>
</reference>
<comment type="caution">
    <text evidence="8">The sequence shown here is derived from an EMBL/GenBank/DDBJ whole genome shotgun (WGS) entry which is preliminary data.</text>
</comment>
<evidence type="ECO:0000256" key="3">
    <source>
        <dbReference type="ARBA" id="ARBA00023136"/>
    </source>
</evidence>
<dbReference type="STRING" id="137246.A0A401SPN2"/>
<feature type="domain" description="Ig-like" evidence="7">
    <location>
        <begin position="129"/>
        <end position="204"/>
    </location>
</feature>
<comment type="subcellular location">
    <subcellularLocation>
        <location evidence="1">Membrane</location>
    </subcellularLocation>
</comment>
<protein>
    <recommendedName>
        <fullName evidence="7">Ig-like domain-containing protein</fullName>
    </recommendedName>
</protein>
<organism evidence="8 9">
    <name type="scientific">Chiloscyllium punctatum</name>
    <name type="common">Brownbanded bambooshark</name>
    <name type="synonym">Hemiscyllium punctatum</name>
    <dbReference type="NCBI Taxonomy" id="137246"/>
    <lineage>
        <taxon>Eukaryota</taxon>
        <taxon>Metazoa</taxon>
        <taxon>Chordata</taxon>
        <taxon>Craniata</taxon>
        <taxon>Vertebrata</taxon>
        <taxon>Chondrichthyes</taxon>
        <taxon>Elasmobranchii</taxon>
        <taxon>Galeomorphii</taxon>
        <taxon>Galeoidea</taxon>
        <taxon>Orectolobiformes</taxon>
        <taxon>Hemiscylliidae</taxon>
        <taxon>Chiloscyllium</taxon>
    </lineage>
</organism>
<dbReference type="InterPro" id="IPR007110">
    <property type="entry name" value="Ig-like_dom"/>
</dbReference>
<dbReference type="SUPFAM" id="SSF48726">
    <property type="entry name" value="Immunoglobulin"/>
    <property type="match status" value="2"/>
</dbReference>
<evidence type="ECO:0000256" key="1">
    <source>
        <dbReference type="ARBA" id="ARBA00004370"/>
    </source>
</evidence>
<dbReference type="PANTHER" id="PTHR12080">
    <property type="entry name" value="SIGNALING LYMPHOCYTIC ACTIVATION MOLECULE"/>
    <property type="match status" value="1"/>
</dbReference>
<dbReference type="GO" id="GO:0016020">
    <property type="term" value="C:membrane"/>
    <property type="evidence" value="ECO:0007669"/>
    <property type="project" value="UniProtKB-SubCell"/>
</dbReference>
<dbReference type="EMBL" id="BEZZ01000426">
    <property type="protein sequence ID" value="GCC32328.1"/>
    <property type="molecule type" value="Genomic_DNA"/>
</dbReference>
<evidence type="ECO:0000256" key="4">
    <source>
        <dbReference type="ARBA" id="ARBA00023180"/>
    </source>
</evidence>
<keyword evidence="3 5" id="KW-0472">Membrane</keyword>
<keyword evidence="5" id="KW-0812">Transmembrane</keyword>
<dbReference type="PANTHER" id="PTHR12080:SF48">
    <property type="entry name" value="IMMUNOGLOBULIN SUBTYPE DOMAIN-CONTAINING PROTEIN"/>
    <property type="match status" value="1"/>
</dbReference>
<keyword evidence="2 6" id="KW-0732">Signal</keyword>
<dbReference type="Gene3D" id="2.60.40.10">
    <property type="entry name" value="Immunoglobulins"/>
    <property type="match status" value="2"/>
</dbReference>
<gene>
    <name evidence="8" type="ORF">chiPu_0010789</name>
</gene>
<keyword evidence="5" id="KW-1133">Transmembrane helix</keyword>